<dbReference type="EMBL" id="BART01021767">
    <property type="protein sequence ID" value="GAH03837.1"/>
    <property type="molecule type" value="Genomic_DNA"/>
</dbReference>
<reference evidence="1" key="1">
    <citation type="journal article" date="2014" name="Front. Microbiol.">
        <title>High frequency of phylogenetically diverse reductive dehalogenase-homologous genes in deep subseafloor sedimentary metagenomes.</title>
        <authorList>
            <person name="Kawai M."/>
            <person name="Futagami T."/>
            <person name="Toyoda A."/>
            <person name="Takaki Y."/>
            <person name="Nishi S."/>
            <person name="Hori S."/>
            <person name="Arai W."/>
            <person name="Tsubouchi T."/>
            <person name="Morono Y."/>
            <person name="Uchiyama I."/>
            <person name="Ito T."/>
            <person name="Fujiyama A."/>
            <person name="Inagaki F."/>
            <person name="Takami H."/>
        </authorList>
    </citation>
    <scope>NUCLEOTIDE SEQUENCE</scope>
    <source>
        <strain evidence="1">Expedition CK06-06</strain>
    </source>
</reference>
<name>X1C8X8_9ZZZZ</name>
<dbReference type="AlphaFoldDB" id="X1C8X8"/>
<accession>X1C8X8</accession>
<proteinExistence type="predicted"/>
<gene>
    <name evidence="1" type="ORF">S01H4_40045</name>
</gene>
<organism evidence="1">
    <name type="scientific">marine sediment metagenome</name>
    <dbReference type="NCBI Taxonomy" id="412755"/>
    <lineage>
        <taxon>unclassified sequences</taxon>
        <taxon>metagenomes</taxon>
        <taxon>ecological metagenomes</taxon>
    </lineage>
</organism>
<protein>
    <submittedName>
        <fullName evidence="1">Uncharacterized protein</fullName>
    </submittedName>
</protein>
<feature type="non-terminal residue" evidence="1">
    <location>
        <position position="78"/>
    </location>
</feature>
<sequence>MNEKLKELEEKLRVMLPRSKAGNDMLKSIIRLAKQQAKEKAFDDIDKELNYTLKAFGKLMQEYKIDGGVQTKLLVPFY</sequence>
<comment type="caution">
    <text evidence="1">The sequence shown here is derived from an EMBL/GenBank/DDBJ whole genome shotgun (WGS) entry which is preliminary data.</text>
</comment>
<evidence type="ECO:0000313" key="1">
    <source>
        <dbReference type="EMBL" id="GAH03837.1"/>
    </source>
</evidence>